<dbReference type="Proteomes" id="UP000023152">
    <property type="component" value="Unassembled WGS sequence"/>
</dbReference>
<evidence type="ECO:0000313" key="2">
    <source>
        <dbReference type="EMBL" id="ETO13517.1"/>
    </source>
</evidence>
<keyword evidence="1" id="KW-0812">Transmembrane</keyword>
<feature type="transmembrane region" description="Helical" evidence="1">
    <location>
        <begin position="35"/>
        <end position="59"/>
    </location>
</feature>
<comment type="caution">
    <text evidence="2">The sequence shown here is derived from an EMBL/GenBank/DDBJ whole genome shotgun (WGS) entry which is preliminary data.</text>
</comment>
<dbReference type="AlphaFoldDB" id="X6MJA5"/>
<name>X6MJA5_RETFI</name>
<dbReference type="InterPro" id="IPR039859">
    <property type="entry name" value="PFA4/ZDH16/20/ERF2-like"/>
</dbReference>
<feature type="transmembrane region" description="Helical" evidence="1">
    <location>
        <begin position="156"/>
        <end position="177"/>
    </location>
</feature>
<gene>
    <name evidence="2" type="ORF">RFI_23851</name>
</gene>
<feature type="transmembrane region" description="Helical" evidence="1">
    <location>
        <begin position="264"/>
        <end position="284"/>
    </location>
</feature>
<sequence length="372" mass="43296">MIAKEKFFGIVYIPNIKKFKKTFVLIMWWIRSDCCGVFCALFTICLIFFAAVVQVYYVLGPWKGYMSPHVMLYLTMALAASVSHTKCQFSNPGSVPLEAIDDNTLTELEVLDKSRLKWCKHCKRYKPTSAHHCSSCERCIVNNCVAMFNQKYFLQFLLYTGSQCLFCLVSLASRFFTCSTMSVSVAERYAAKRNLVPSFVMFFFFQKKKGEKRQHLFFKKILFVKKKFYCSADIVCCILNFIEAILFGLFSSEIANKYMKKKKGYTFVLFIYLFFFLFYFNGLFCKLHGLWFCLMLAFVMLYDQLCAIFANTPYIDSLKGRRGSKKNRYECMKDVMGEAFGIRCSKYIFCVFISLGIVKDNFESIIAKLIND</sequence>
<dbReference type="OrthoDB" id="331948at2759"/>
<feature type="transmembrane region" description="Helical" evidence="1">
    <location>
        <begin position="291"/>
        <end position="315"/>
    </location>
</feature>
<dbReference type="PROSITE" id="PS50216">
    <property type="entry name" value="DHHC"/>
    <property type="match status" value="1"/>
</dbReference>
<dbReference type="PANTHER" id="PTHR12246">
    <property type="entry name" value="PALMITOYLTRANSFERASE ZDHHC16"/>
    <property type="match status" value="1"/>
</dbReference>
<proteinExistence type="predicted"/>
<evidence type="ECO:0008006" key="4">
    <source>
        <dbReference type="Google" id="ProtNLM"/>
    </source>
</evidence>
<evidence type="ECO:0000313" key="3">
    <source>
        <dbReference type="Proteomes" id="UP000023152"/>
    </source>
</evidence>
<feature type="transmembrane region" description="Helical" evidence="1">
    <location>
        <begin position="335"/>
        <end position="358"/>
    </location>
</feature>
<protein>
    <recommendedName>
        <fullName evidence="4">Palmitoyltransferase</fullName>
    </recommendedName>
</protein>
<keyword evidence="1" id="KW-1133">Transmembrane helix</keyword>
<keyword evidence="3" id="KW-1185">Reference proteome</keyword>
<dbReference type="EMBL" id="ASPP01020558">
    <property type="protein sequence ID" value="ETO13517.1"/>
    <property type="molecule type" value="Genomic_DNA"/>
</dbReference>
<organism evidence="2 3">
    <name type="scientific">Reticulomyxa filosa</name>
    <dbReference type="NCBI Taxonomy" id="46433"/>
    <lineage>
        <taxon>Eukaryota</taxon>
        <taxon>Sar</taxon>
        <taxon>Rhizaria</taxon>
        <taxon>Retaria</taxon>
        <taxon>Foraminifera</taxon>
        <taxon>Monothalamids</taxon>
        <taxon>Reticulomyxidae</taxon>
        <taxon>Reticulomyxa</taxon>
    </lineage>
</organism>
<accession>X6MJA5</accession>
<evidence type="ECO:0000256" key="1">
    <source>
        <dbReference type="SAM" id="Phobius"/>
    </source>
</evidence>
<dbReference type="GO" id="GO:0016409">
    <property type="term" value="F:palmitoyltransferase activity"/>
    <property type="evidence" value="ECO:0007669"/>
    <property type="project" value="InterPro"/>
</dbReference>
<keyword evidence="1" id="KW-0472">Membrane</keyword>
<reference evidence="2 3" key="1">
    <citation type="journal article" date="2013" name="Curr. Biol.">
        <title>The Genome of the Foraminiferan Reticulomyxa filosa.</title>
        <authorList>
            <person name="Glockner G."/>
            <person name="Hulsmann N."/>
            <person name="Schleicher M."/>
            <person name="Noegel A.A."/>
            <person name="Eichinger L."/>
            <person name="Gallinger C."/>
            <person name="Pawlowski J."/>
            <person name="Sierra R."/>
            <person name="Euteneuer U."/>
            <person name="Pillet L."/>
            <person name="Moustafa A."/>
            <person name="Platzer M."/>
            <person name="Groth M."/>
            <person name="Szafranski K."/>
            <person name="Schliwa M."/>
        </authorList>
    </citation>
    <scope>NUCLEOTIDE SEQUENCE [LARGE SCALE GENOMIC DNA]</scope>
</reference>
<feature type="transmembrane region" description="Helical" evidence="1">
    <location>
        <begin position="228"/>
        <end position="252"/>
    </location>
</feature>